<feature type="region of interest" description="Disordered" evidence="1">
    <location>
        <begin position="447"/>
        <end position="474"/>
    </location>
</feature>
<protein>
    <submittedName>
        <fullName evidence="2">Uncharacterized protein</fullName>
    </submittedName>
</protein>
<dbReference type="AlphaFoldDB" id="A0A150GDQ0"/>
<evidence type="ECO:0000313" key="3">
    <source>
        <dbReference type="Proteomes" id="UP000075714"/>
    </source>
</evidence>
<proteinExistence type="predicted"/>
<feature type="compositionally biased region" description="Low complexity" evidence="1">
    <location>
        <begin position="366"/>
        <end position="377"/>
    </location>
</feature>
<feature type="region of interest" description="Disordered" evidence="1">
    <location>
        <begin position="363"/>
        <end position="386"/>
    </location>
</feature>
<gene>
    <name evidence="2" type="ORF">GPECTOR_31g321</name>
</gene>
<evidence type="ECO:0000256" key="1">
    <source>
        <dbReference type="SAM" id="MobiDB-lite"/>
    </source>
</evidence>
<feature type="region of interest" description="Disordered" evidence="1">
    <location>
        <begin position="195"/>
        <end position="241"/>
    </location>
</feature>
<keyword evidence="3" id="KW-1185">Reference proteome</keyword>
<reference evidence="3" key="1">
    <citation type="journal article" date="2016" name="Nat. Commun.">
        <title>The Gonium pectorale genome demonstrates co-option of cell cycle regulation during the evolution of multicellularity.</title>
        <authorList>
            <person name="Hanschen E.R."/>
            <person name="Marriage T.N."/>
            <person name="Ferris P.J."/>
            <person name="Hamaji T."/>
            <person name="Toyoda A."/>
            <person name="Fujiyama A."/>
            <person name="Neme R."/>
            <person name="Noguchi H."/>
            <person name="Minakuchi Y."/>
            <person name="Suzuki M."/>
            <person name="Kawai-Toyooka H."/>
            <person name="Smith D.R."/>
            <person name="Sparks H."/>
            <person name="Anderson J."/>
            <person name="Bakaric R."/>
            <person name="Luria V."/>
            <person name="Karger A."/>
            <person name="Kirschner M.W."/>
            <person name="Durand P.M."/>
            <person name="Michod R.E."/>
            <person name="Nozaki H."/>
            <person name="Olson B.J."/>
        </authorList>
    </citation>
    <scope>NUCLEOTIDE SEQUENCE [LARGE SCALE GENOMIC DNA]</scope>
    <source>
        <strain evidence="3">NIES-2863</strain>
    </source>
</reference>
<sequence length="485" mass="48272">MGHVAALECGTRLLDSLRCVPFTRALAAALAALFPNLRSLSLLGRWCWGDAATGSGCLAGSLAGDGSGDGDVGGAGALRGWPSEAAACVAALSPLTSLVRLELHAAMLPSDLTDGSGASSAAAPEPDAAAAADPALEPLRRLREIVCALGPEHYAPVALDPPIAPDPLTRTCPVTSSSSGGGGARHAPLRAAALADGSDVVQRPTRGSGGGPAAASGWPRCAASPAPSNSGSDTDGGHGCGSNISVSAGNAGSEDGHGGSPCGFPDDSASLCARRLAALRRGLPCLLAHLPGLQRLTIVGGREPTPAGGPPYKDVLVRQLLYDLLASLPRLQLPVLRLRACPILLEVGPLRFPLPEIELLAPSQPQRQRQQGLGQQRQLRDGAEGGWGGGDAAQLQGIANGAGLWSDGALGYSGGNDGGGGGGDGSIYGCGGGCSYEVVVCDRGGAELEPSGGAQSGRSATAGGGPRAEVPCGGAVRRRRLVRAS</sequence>
<name>A0A150GDQ0_GONPE</name>
<dbReference type="EMBL" id="LSYV01000032">
    <property type="protein sequence ID" value="KXZ47959.1"/>
    <property type="molecule type" value="Genomic_DNA"/>
</dbReference>
<organism evidence="2 3">
    <name type="scientific">Gonium pectorale</name>
    <name type="common">Green alga</name>
    <dbReference type="NCBI Taxonomy" id="33097"/>
    <lineage>
        <taxon>Eukaryota</taxon>
        <taxon>Viridiplantae</taxon>
        <taxon>Chlorophyta</taxon>
        <taxon>core chlorophytes</taxon>
        <taxon>Chlorophyceae</taxon>
        <taxon>CS clade</taxon>
        <taxon>Chlamydomonadales</taxon>
        <taxon>Volvocaceae</taxon>
        <taxon>Gonium</taxon>
    </lineage>
</organism>
<comment type="caution">
    <text evidence="2">The sequence shown here is derived from an EMBL/GenBank/DDBJ whole genome shotgun (WGS) entry which is preliminary data.</text>
</comment>
<feature type="region of interest" description="Disordered" evidence="1">
    <location>
        <begin position="114"/>
        <end position="134"/>
    </location>
</feature>
<accession>A0A150GDQ0</accession>
<evidence type="ECO:0000313" key="2">
    <source>
        <dbReference type="EMBL" id="KXZ47959.1"/>
    </source>
</evidence>
<dbReference type="Proteomes" id="UP000075714">
    <property type="component" value="Unassembled WGS sequence"/>
</dbReference>